<accession>A0ABS9E9G2</accession>
<protein>
    <submittedName>
        <fullName evidence="2">Uncharacterized protein</fullName>
    </submittedName>
</protein>
<dbReference type="RefSeq" id="WP_236115213.1">
    <property type="nucleotide sequence ID" value="NZ_JAKGTI010000003.1"/>
</dbReference>
<comment type="caution">
    <text evidence="2">The sequence shown here is derived from an EMBL/GenBank/DDBJ whole genome shotgun (WGS) entry which is preliminary data.</text>
</comment>
<feature type="transmembrane region" description="Helical" evidence="1">
    <location>
        <begin position="35"/>
        <end position="51"/>
    </location>
</feature>
<keyword evidence="1" id="KW-0472">Membrane</keyword>
<reference evidence="2 3" key="1">
    <citation type="submission" date="2022-01" db="EMBL/GenBank/DDBJ databases">
        <title>Maritalea mediterranea sp. nov., isolated from marine plastic residues from the Malva-rosa beach (Valencia, Spain).</title>
        <authorList>
            <person name="Vidal-Verdu A."/>
            <person name="Molina-Menor E."/>
            <person name="Pascual J."/>
            <person name="Pereto J."/>
            <person name="Porcar M."/>
        </authorList>
    </citation>
    <scope>NUCLEOTIDE SEQUENCE [LARGE SCALE GENOMIC DNA]</scope>
    <source>
        <strain evidence="2 3">P4.10X</strain>
    </source>
</reference>
<name>A0ABS9E9G2_9HYPH</name>
<feature type="transmembrane region" description="Helical" evidence="1">
    <location>
        <begin position="130"/>
        <end position="153"/>
    </location>
</feature>
<gene>
    <name evidence="2" type="ORF">L1I42_13550</name>
</gene>
<feature type="transmembrane region" description="Helical" evidence="1">
    <location>
        <begin position="96"/>
        <end position="118"/>
    </location>
</feature>
<dbReference type="Proteomes" id="UP001201217">
    <property type="component" value="Unassembled WGS sequence"/>
</dbReference>
<keyword evidence="1" id="KW-1133">Transmembrane helix</keyword>
<evidence type="ECO:0000256" key="1">
    <source>
        <dbReference type="SAM" id="Phobius"/>
    </source>
</evidence>
<feature type="transmembrane region" description="Helical" evidence="1">
    <location>
        <begin position="12"/>
        <end position="29"/>
    </location>
</feature>
<evidence type="ECO:0000313" key="3">
    <source>
        <dbReference type="Proteomes" id="UP001201217"/>
    </source>
</evidence>
<feature type="transmembrane region" description="Helical" evidence="1">
    <location>
        <begin position="159"/>
        <end position="180"/>
    </location>
</feature>
<keyword evidence="1" id="KW-0812">Transmembrane</keyword>
<proteinExistence type="predicted"/>
<evidence type="ECO:0000313" key="2">
    <source>
        <dbReference type="EMBL" id="MCF4099520.1"/>
    </source>
</evidence>
<sequence>MLAFRNRFDIFFSALALIFLFSTILFYIWQTPLWWYAYYLTAIAVALYFHGPRIKHRISSKALFISYIAAILMGGSVEFVRITFDLWPYAPILNGVIGVVGFMAFGYFLMMFSMALTYDLVKQQTGRWPIAAFIVVLVLILPVEVGNQIVPVWEEPNHIWVYLLFIIGYAIEIIVAVKVFQAITRCS</sequence>
<feature type="transmembrane region" description="Helical" evidence="1">
    <location>
        <begin position="63"/>
        <end position="84"/>
    </location>
</feature>
<keyword evidence="3" id="KW-1185">Reference proteome</keyword>
<organism evidence="2 3">
    <name type="scientific">Maritalea mediterranea</name>
    <dbReference type="NCBI Taxonomy" id="2909667"/>
    <lineage>
        <taxon>Bacteria</taxon>
        <taxon>Pseudomonadati</taxon>
        <taxon>Pseudomonadota</taxon>
        <taxon>Alphaproteobacteria</taxon>
        <taxon>Hyphomicrobiales</taxon>
        <taxon>Devosiaceae</taxon>
        <taxon>Maritalea</taxon>
    </lineage>
</organism>
<dbReference type="EMBL" id="JAKGTI010000003">
    <property type="protein sequence ID" value="MCF4099520.1"/>
    <property type="molecule type" value="Genomic_DNA"/>
</dbReference>